<protein>
    <submittedName>
        <fullName evidence="1">Uncharacterized protein</fullName>
    </submittedName>
</protein>
<comment type="caution">
    <text evidence="1">The sequence shown here is derived from an EMBL/GenBank/DDBJ whole genome shotgun (WGS) entry which is preliminary data.</text>
</comment>
<proteinExistence type="predicted"/>
<accession>X1VL63</accession>
<dbReference type="InterPro" id="IPR011854">
    <property type="entry name" value="HypE"/>
</dbReference>
<gene>
    <name evidence="1" type="ORF">S12H4_60787</name>
</gene>
<dbReference type="SUPFAM" id="SSF56042">
    <property type="entry name" value="PurM C-terminal domain-like"/>
    <property type="match status" value="1"/>
</dbReference>
<feature type="non-terminal residue" evidence="1">
    <location>
        <position position="1"/>
    </location>
</feature>
<sequence length="79" mass="8941">EILGYDPLYLANEGKLVAFIPWEIAPDMLKKMKENEYGKKSKIIGRVVKKSEGKVYLNTTIGGKRIVDMLTGEQLPRIC</sequence>
<name>X1VL63_9ZZZZ</name>
<dbReference type="PANTHER" id="PTHR30303">
    <property type="entry name" value="HYDROGENASE ISOENZYMES FORMATION PROTEIN HYPE"/>
    <property type="match status" value="1"/>
</dbReference>
<dbReference type="AlphaFoldDB" id="X1VL63"/>
<dbReference type="Gene3D" id="3.90.650.10">
    <property type="entry name" value="PurM-like C-terminal domain"/>
    <property type="match status" value="1"/>
</dbReference>
<dbReference type="EMBL" id="BARW01040108">
    <property type="protein sequence ID" value="GAJ16481.1"/>
    <property type="molecule type" value="Genomic_DNA"/>
</dbReference>
<dbReference type="InterPro" id="IPR036676">
    <property type="entry name" value="PurM-like_C_sf"/>
</dbReference>
<reference evidence="1" key="1">
    <citation type="journal article" date="2014" name="Front. Microbiol.">
        <title>High frequency of phylogenetically diverse reductive dehalogenase-homologous genes in deep subseafloor sedimentary metagenomes.</title>
        <authorList>
            <person name="Kawai M."/>
            <person name="Futagami T."/>
            <person name="Toyoda A."/>
            <person name="Takaki Y."/>
            <person name="Nishi S."/>
            <person name="Hori S."/>
            <person name="Arai W."/>
            <person name="Tsubouchi T."/>
            <person name="Morono Y."/>
            <person name="Uchiyama I."/>
            <person name="Ito T."/>
            <person name="Fujiyama A."/>
            <person name="Inagaki F."/>
            <person name="Takami H."/>
        </authorList>
    </citation>
    <scope>NUCLEOTIDE SEQUENCE</scope>
    <source>
        <strain evidence="1">Expedition CK06-06</strain>
    </source>
</reference>
<organism evidence="1">
    <name type="scientific">marine sediment metagenome</name>
    <dbReference type="NCBI Taxonomy" id="412755"/>
    <lineage>
        <taxon>unclassified sequences</taxon>
        <taxon>metagenomes</taxon>
        <taxon>ecological metagenomes</taxon>
    </lineage>
</organism>
<evidence type="ECO:0000313" key="1">
    <source>
        <dbReference type="EMBL" id="GAJ16481.1"/>
    </source>
</evidence>
<dbReference type="GO" id="GO:0051604">
    <property type="term" value="P:protein maturation"/>
    <property type="evidence" value="ECO:0007669"/>
    <property type="project" value="TreeGrafter"/>
</dbReference>
<dbReference type="PANTHER" id="PTHR30303:SF0">
    <property type="entry name" value="CARBAMOYL DEHYDRATASE HYPE"/>
    <property type="match status" value="1"/>
</dbReference>